<protein>
    <submittedName>
        <fullName evidence="2">Uncharacterized protein</fullName>
    </submittedName>
</protein>
<evidence type="ECO:0000313" key="3">
    <source>
        <dbReference type="Proteomes" id="UP000197468"/>
    </source>
</evidence>
<dbReference type="AlphaFoldDB" id="A0A246IUE9"/>
<accession>A0A246IUE9</accession>
<feature type="transmembrane region" description="Helical" evidence="1">
    <location>
        <begin position="6"/>
        <end position="24"/>
    </location>
</feature>
<keyword evidence="3" id="KW-1185">Reference proteome</keyword>
<organism evidence="2 3">
    <name type="scientific">Roseateles aquatilis</name>
    <dbReference type="NCBI Taxonomy" id="431061"/>
    <lineage>
        <taxon>Bacteria</taxon>
        <taxon>Pseudomonadati</taxon>
        <taxon>Pseudomonadota</taxon>
        <taxon>Betaproteobacteria</taxon>
        <taxon>Burkholderiales</taxon>
        <taxon>Sphaerotilaceae</taxon>
        <taxon>Roseateles</taxon>
    </lineage>
</organism>
<keyword evidence="1" id="KW-0812">Transmembrane</keyword>
<keyword evidence="1" id="KW-1133">Transmembrane helix</keyword>
<dbReference type="Proteomes" id="UP000197468">
    <property type="component" value="Unassembled WGS sequence"/>
</dbReference>
<dbReference type="RefSeq" id="WP_088388163.1">
    <property type="nucleotide sequence ID" value="NZ_NIOF01000019.1"/>
</dbReference>
<name>A0A246IUE9_9BURK</name>
<comment type="caution">
    <text evidence="2">The sequence shown here is derived from an EMBL/GenBank/DDBJ whole genome shotgun (WGS) entry which is preliminary data.</text>
</comment>
<evidence type="ECO:0000256" key="1">
    <source>
        <dbReference type="SAM" id="Phobius"/>
    </source>
</evidence>
<dbReference type="EMBL" id="NIOF01000019">
    <property type="protein sequence ID" value="OWQ83845.1"/>
    <property type="molecule type" value="Genomic_DNA"/>
</dbReference>
<sequence length="130" mass="13393">MSTEGMAKAVVVLGAVGLGAFVLMRAFSLGKGILSGDNALTRNARDSDGNKVDGYVGVPVLGTLGAVTNEASGGYLATLGGWIGRNAYDLFNPSPDPNTPTASYDETDRLLNRYPAPNAPAPTEIYGGWG</sequence>
<proteinExistence type="predicted"/>
<gene>
    <name evidence="2" type="ORF">CDN99_25610</name>
</gene>
<reference evidence="2 3" key="1">
    <citation type="journal article" date="2008" name="Int. J. Syst. Evol. Microbiol.">
        <title>Description of Roseateles aquatilis sp. nov. and Roseateles terrae sp. nov., in the class Betaproteobacteria, and emended description of the genus Roseateles.</title>
        <authorList>
            <person name="Gomila M."/>
            <person name="Bowien B."/>
            <person name="Falsen E."/>
            <person name="Moore E.R."/>
            <person name="Lalucat J."/>
        </authorList>
    </citation>
    <scope>NUCLEOTIDE SEQUENCE [LARGE SCALE GENOMIC DNA]</scope>
    <source>
        <strain evidence="2 3">CCUG 48205</strain>
    </source>
</reference>
<keyword evidence="1" id="KW-0472">Membrane</keyword>
<evidence type="ECO:0000313" key="2">
    <source>
        <dbReference type="EMBL" id="OWQ83845.1"/>
    </source>
</evidence>